<dbReference type="Proteomes" id="UP000886520">
    <property type="component" value="Chromosome 14"/>
</dbReference>
<sequence>MEYDKTVYRKIQAQGGFYDDALISLVWIGLPFGLYPFEEEDIVPTWNEWDLENLKVSVTIATEFLSHDGFFVTTSGIDHQFEIVSPMMGKFKLEYAHSMFLETTTQCKRIFCGKVEEVSTVVITFFSHPNCTRELIWELALLKFMKGSFNNKSDTFVELPTWKLNLTLDEEGNALHGATERHINFCGFLVFLCSQEG</sequence>
<organism evidence="1 2">
    <name type="scientific">Adiantum capillus-veneris</name>
    <name type="common">Maidenhair fern</name>
    <dbReference type="NCBI Taxonomy" id="13818"/>
    <lineage>
        <taxon>Eukaryota</taxon>
        <taxon>Viridiplantae</taxon>
        <taxon>Streptophyta</taxon>
        <taxon>Embryophyta</taxon>
        <taxon>Tracheophyta</taxon>
        <taxon>Polypodiopsida</taxon>
        <taxon>Polypodiidae</taxon>
        <taxon>Polypodiales</taxon>
        <taxon>Pteridineae</taxon>
        <taxon>Pteridaceae</taxon>
        <taxon>Vittarioideae</taxon>
        <taxon>Adiantum</taxon>
    </lineage>
</organism>
<dbReference type="EMBL" id="JABFUD020000014">
    <property type="protein sequence ID" value="KAI5070371.1"/>
    <property type="molecule type" value="Genomic_DNA"/>
</dbReference>
<name>A0A9D4UM40_ADICA</name>
<gene>
    <name evidence="1" type="ORF">GOP47_0014714</name>
</gene>
<evidence type="ECO:0000313" key="1">
    <source>
        <dbReference type="EMBL" id="KAI5070371.1"/>
    </source>
</evidence>
<reference evidence="1" key="1">
    <citation type="submission" date="2021-01" db="EMBL/GenBank/DDBJ databases">
        <title>Adiantum capillus-veneris genome.</title>
        <authorList>
            <person name="Fang Y."/>
            <person name="Liao Q."/>
        </authorList>
    </citation>
    <scope>NUCLEOTIDE SEQUENCE</scope>
    <source>
        <strain evidence="1">H3</strain>
        <tissue evidence="1">Leaf</tissue>
    </source>
</reference>
<comment type="caution">
    <text evidence="1">The sequence shown here is derived from an EMBL/GenBank/DDBJ whole genome shotgun (WGS) entry which is preliminary data.</text>
</comment>
<evidence type="ECO:0000313" key="2">
    <source>
        <dbReference type="Proteomes" id="UP000886520"/>
    </source>
</evidence>
<dbReference type="AlphaFoldDB" id="A0A9D4UM40"/>
<keyword evidence="2" id="KW-1185">Reference proteome</keyword>
<protein>
    <submittedName>
        <fullName evidence="1">Uncharacterized protein</fullName>
    </submittedName>
</protein>
<proteinExistence type="predicted"/>
<accession>A0A9D4UM40</accession>